<dbReference type="Proteomes" id="UP001066276">
    <property type="component" value="Chromosome 2_2"/>
</dbReference>
<keyword evidence="3" id="KW-1185">Reference proteome</keyword>
<evidence type="ECO:0000313" key="2">
    <source>
        <dbReference type="EMBL" id="KAJ1195211.1"/>
    </source>
</evidence>
<proteinExistence type="predicted"/>
<organism evidence="2 3">
    <name type="scientific">Pleurodeles waltl</name>
    <name type="common">Iberian ribbed newt</name>
    <dbReference type="NCBI Taxonomy" id="8319"/>
    <lineage>
        <taxon>Eukaryota</taxon>
        <taxon>Metazoa</taxon>
        <taxon>Chordata</taxon>
        <taxon>Craniata</taxon>
        <taxon>Vertebrata</taxon>
        <taxon>Euteleostomi</taxon>
        <taxon>Amphibia</taxon>
        <taxon>Batrachia</taxon>
        <taxon>Caudata</taxon>
        <taxon>Salamandroidea</taxon>
        <taxon>Salamandridae</taxon>
        <taxon>Pleurodelinae</taxon>
        <taxon>Pleurodeles</taxon>
    </lineage>
</organism>
<dbReference type="AlphaFoldDB" id="A0AAV7V356"/>
<feature type="region of interest" description="Disordered" evidence="1">
    <location>
        <begin position="33"/>
        <end position="77"/>
    </location>
</feature>
<comment type="caution">
    <text evidence="2">The sequence shown here is derived from an EMBL/GenBank/DDBJ whole genome shotgun (WGS) entry which is preliminary data.</text>
</comment>
<protein>
    <submittedName>
        <fullName evidence="2">Uncharacterized protein</fullName>
    </submittedName>
</protein>
<gene>
    <name evidence="2" type="ORF">NDU88_004492</name>
</gene>
<evidence type="ECO:0000313" key="3">
    <source>
        <dbReference type="Proteomes" id="UP001066276"/>
    </source>
</evidence>
<name>A0AAV7V356_PLEWA</name>
<accession>A0AAV7V356</accession>
<evidence type="ECO:0000256" key="1">
    <source>
        <dbReference type="SAM" id="MobiDB-lite"/>
    </source>
</evidence>
<reference evidence="2" key="1">
    <citation type="journal article" date="2022" name="bioRxiv">
        <title>Sequencing and chromosome-scale assembly of the giantPleurodeles waltlgenome.</title>
        <authorList>
            <person name="Brown T."/>
            <person name="Elewa A."/>
            <person name="Iarovenko S."/>
            <person name="Subramanian E."/>
            <person name="Araus A.J."/>
            <person name="Petzold A."/>
            <person name="Susuki M."/>
            <person name="Suzuki K.-i.T."/>
            <person name="Hayashi T."/>
            <person name="Toyoda A."/>
            <person name="Oliveira C."/>
            <person name="Osipova E."/>
            <person name="Leigh N.D."/>
            <person name="Simon A."/>
            <person name="Yun M.H."/>
        </authorList>
    </citation>
    <scope>NUCLEOTIDE SEQUENCE</scope>
    <source>
        <strain evidence="2">20211129_DDA</strain>
        <tissue evidence="2">Liver</tissue>
    </source>
</reference>
<sequence length="112" mass="11421">MPSRLRSLRIRIGSTSIMGPTDVERVGAEEGHNGMTAVGMDPIADPEGPSEAKAVSAEPKGPLAEPPGPDGSAVGSDCPNMRCMASCNSFSWAGVALAPGNSGRRRADTEVG</sequence>
<dbReference type="EMBL" id="JANPWB010000004">
    <property type="protein sequence ID" value="KAJ1195211.1"/>
    <property type="molecule type" value="Genomic_DNA"/>
</dbReference>